<keyword evidence="3" id="KW-1185">Reference proteome</keyword>
<dbReference type="PROSITE" id="PS51299">
    <property type="entry name" value="HTH_APSES"/>
    <property type="match status" value="1"/>
</dbReference>
<organism evidence="2 3">
    <name type="scientific">Botrytis galanthina</name>
    <dbReference type="NCBI Taxonomy" id="278940"/>
    <lineage>
        <taxon>Eukaryota</taxon>
        <taxon>Fungi</taxon>
        <taxon>Dikarya</taxon>
        <taxon>Ascomycota</taxon>
        <taxon>Pezizomycotina</taxon>
        <taxon>Leotiomycetes</taxon>
        <taxon>Helotiales</taxon>
        <taxon>Sclerotiniaceae</taxon>
        <taxon>Botrytis</taxon>
    </lineage>
</organism>
<dbReference type="Gene3D" id="3.10.260.10">
    <property type="entry name" value="Transcription regulator HTH, APSES-type DNA-binding domain"/>
    <property type="match status" value="2"/>
</dbReference>
<name>A0A4S8R4E3_9HELO</name>
<dbReference type="GO" id="GO:0003677">
    <property type="term" value="F:DNA binding"/>
    <property type="evidence" value="ECO:0007669"/>
    <property type="project" value="InterPro"/>
</dbReference>
<dbReference type="InterPro" id="IPR003163">
    <property type="entry name" value="Tscrpt_reg_HTH_APSES-type"/>
</dbReference>
<gene>
    <name evidence="2" type="ORF">BGAL_0070g00090</name>
</gene>
<dbReference type="InterPro" id="IPR036887">
    <property type="entry name" value="HTH_APSES_sf"/>
</dbReference>
<evidence type="ECO:0000313" key="3">
    <source>
        <dbReference type="Proteomes" id="UP000308671"/>
    </source>
</evidence>
<accession>A0A4S8R4E3</accession>
<dbReference type="Proteomes" id="UP000308671">
    <property type="component" value="Unassembled WGS sequence"/>
</dbReference>
<sequence>MGNYTLSRLELLFAGQFIDFEQALLEHTSDGGARANLVERSVPDFEEDTDDCAKQSTKRMVQEKLPTMSVSRSVDDDARRFNHKRVKMEAQLLLNDIDDSQAMKSSEATPHTNKLYVVPDRGLYHWQLEIGGNIISKRQDDDWVNITSILALYNPIVTAKHFKHMEIDRLKKVVSAHEIGNMRSGISGTYMPLENAVLDRTHELGLYDQIKDLLDACGDMRPKLEFNKATFYSNADAEPKFISRKGHNFISIKTSRCFISRNVANNWINGSQVILAAGASSAEYNAIIQRYTKGEWNVIDLIGGLLVHDMPSDEEAEVEDISDLLTRSLRNGELRTKSHENKTYLITSCGANIVSKRLNDSWLNATQILTLVLNPGHRHGEMRRIHLDENYEIVMNSRILIGTYIPLSAGIALARRYGVLEKIQCLLEDEQLDDVDNSSDSSAEDDVNVEVESEAMVKQNWRSLSLTKSTGTSSQNSLDNVGQMIVISRNTSNGTGRRPRPRLLADGLASFNSFKKCFGVSFSGIPTVVGFNGLSSTASARYNVSSNGDNVIDKDRERIIDGVRATPEGTKCVILIRGIDGWTSNVESLREFSRAFVHVDIWLISAVTKGWGHSEAWHEASNGVRYNVFPVSALSVPLPSWQVSHFVTVLEKIQHEKKQGRGAHIGWLTRGRAFVL</sequence>
<dbReference type="EMBL" id="PQXL01000070">
    <property type="protein sequence ID" value="THV52728.1"/>
    <property type="molecule type" value="Genomic_DNA"/>
</dbReference>
<comment type="caution">
    <text evidence="2">The sequence shown here is derived from an EMBL/GenBank/DDBJ whole genome shotgun (WGS) entry which is preliminary data.</text>
</comment>
<evidence type="ECO:0000259" key="1">
    <source>
        <dbReference type="PROSITE" id="PS51299"/>
    </source>
</evidence>
<reference evidence="2 3" key="1">
    <citation type="submission" date="2017-12" db="EMBL/GenBank/DDBJ databases">
        <title>Comparative genomics of Botrytis spp.</title>
        <authorList>
            <person name="Valero-Jimenez C.A."/>
            <person name="Tapia P."/>
            <person name="Veloso J."/>
            <person name="Silva-Moreno E."/>
            <person name="Staats M."/>
            <person name="Valdes J.H."/>
            <person name="Van Kan J.A.L."/>
        </authorList>
    </citation>
    <scope>NUCLEOTIDE SEQUENCE [LARGE SCALE GENOMIC DNA]</scope>
    <source>
        <strain evidence="2 3">MUCL435</strain>
    </source>
</reference>
<dbReference type="SUPFAM" id="SSF54616">
    <property type="entry name" value="DNA-binding domain of Mlu1-box binding protein MBP1"/>
    <property type="match status" value="2"/>
</dbReference>
<proteinExistence type="predicted"/>
<dbReference type="OrthoDB" id="3516057at2759"/>
<dbReference type="AlphaFoldDB" id="A0A4S8R4E3"/>
<feature type="domain" description="HTH APSES-type" evidence="1">
    <location>
        <begin position="333"/>
        <end position="439"/>
    </location>
</feature>
<evidence type="ECO:0000313" key="2">
    <source>
        <dbReference type="EMBL" id="THV52728.1"/>
    </source>
</evidence>
<protein>
    <recommendedName>
        <fullName evidence="1">HTH APSES-type domain-containing protein</fullName>
    </recommendedName>
</protein>